<protein>
    <submittedName>
        <fullName evidence="1">Uncharacterized protein</fullName>
    </submittedName>
</protein>
<comment type="caution">
    <text evidence="1">The sequence shown here is derived from an EMBL/GenBank/DDBJ whole genome shotgun (WGS) entry which is preliminary data.</text>
</comment>
<dbReference type="PANTHER" id="PTHR12984">
    <property type="entry name" value="SCY1-RELATED S/T PROTEIN KINASE-LIKE"/>
    <property type="match status" value="1"/>
</dbReference>
<dbReference type="InterPro" id="IPR051177">
    <property type="entry name" value="CIK-Related_Protein"/>
</dbReference>
<dbReference type="EMBL" id="CAUOFW020004369">
    <property type="protein sequence ID" value="CAK9165292.1"/>
    <property type="molecule type" value="Genomic_DNA"/>
</dbReference>
<dbReference type="Gene3D" id="1.25.10.10">
    <property type="entry name" value="Leucine-rich Repeat Variant"/>
    <property type="match status" value="1"/>
</dbReference>
<dbReference type="PANTHER" id="PTHR12984:SF3">
    <property type="entry name" value="N-TERMINAL KINASE-LIKE PROTEIN"/>
    <property type="match status" value="1"/>
</dbReference>
<reference evidence="1 2" key="1">
    <citation type="submission" date="2024-02" db="EMBL/GenBank/DDBJ databases">
        <authorList>
            <person name="Vignale AGUSTIN F."/>
            <person name="Sosa J E."/>
            <person name="Modenutti C."/>
        </authorList>
    </citation>
    <scope>NUCLEOTIDE SEQUENCE [LARGE SCALE GENOMIC DNA]</scope>
</reference>
<gene>
    <name evidence="1" type="ORF">ILEXP_LOCUS34455</name>
</gene>
<proteinExistence type="predicted"/>
<evidence type="ECO:0000313" key="2">
    <source>
        <dbReference type="Proteomes" id="UP001642360"/>
    </source>
</evidence>
<dbReference type="Proteomes" id="UP001642360">
    <property type="component" value="Unassembled WGS sequence"/>
</dbReference>
<organism evidence="1 2">
    <name type="scientific">Ilex paraguariensis</name>
    <name type="common">yerba mate</name>
    <dbReference type="NCBI Taxonomy" id="185542"/>
    <lineage>
        <taxon>Eukaryota</taxon>
        <taxon>Viridiplantae</taxon>
        <taxon>Streptophyta</taxon>
        <taxon>Embryophyta</taxon>
        <taxon>Tracheophyta</taxon>
        <taxon>Spermatophyta</taxon>
        <taxon>Magnoliopsida</taxon>
        <taxon>eudicotyledons</taxon>
        <taxon>Gunneridae</taxon>
        <taxon>Pentapetalae</taxon>
        <taxon>asterids</taxon>
        <taxon>campanulids</taxon>
        <taxon>Aquifoliales</taxon>
        <taxon>Aquifoliaceae</taxon>
        <taxon>Ilex</taxon>
    </lineage>
</organism>
<dbReference type="AlphaFoldDB" id="A0ABC8T7B3"/>
<evidence type="ECO:0000313" key="1">
    <source>
        <dbReference type="EMBL" id="CAK9165292.1"/>
    </source>
</evidence>
<sequence length="89" mass="9839">MPPQRHSQLLPLLALSIEFGSTVALAFTAPLKMGSWFLIEEFSVKVLLTVVKLFASNDRAIRVGLLQHIDQYGESLSAQIVDEHVCSKS</sequence>
<name>A0ABC8T7B3_9AQUA</name>
<keyword evidence="2" id="KW-1185">Reference proteome</keyword>
<accession>A0ABC8T7B3</accession>
<dbReference type="InterPro" id="IPR011989">
    <property type="entry name" value="ARM-like"/>
</dbReference>